<dbReference type="PaxDb" id="39947-A0A0P0UYP1"/>
<name>A0A0P0UYP1_ORYSJ</name>
<reference evidence="1 2" key="3">
    <citation type="journal article" date="2013" name="Rice">
        <title>Improvement of the Oryza sativa Nipponbare reference genome using next generation sequence and optical map data.</title>
        <authorList>
            <person name="Kawahara Y."/>
            <person name="de la Bastide M."/>
            <person name="Hamilton J.P."/>
            <person name="Kanamori H."/>
            <person name="McCombie W.R."/>
            <person name="Ouyang S."/>
            <person name="Schwartz D.C."/>
            <person name="Tanaka T."/>
            <person name="Wu J."/>
            <person name="Zhou S."/>
            <person name="Childs K.L."/>
            <person name="Davidson R.M."/>
            <person name="Lin H."/>
            <person name="Quesada-Ocampo L."/>
            <person name="Vaillancourt B."/>
            <person name="Sakai H."/>
            <person name="Lee S.S."/>
            <person name="Kim J."/>
            <person name="Numa H."/>
            <person name="Itoh T."/>
            <person name="Buell C.R."/>
            <person name="Matsumoto T."/>
        </authorList>
    </citation>
    <scope>NUCLEOTIDE SEQUENCE [LARGE SCALE GENOMIC DNA]</scope>
    <source>
        <strain evidence="2">cv. Nipponbare</strain>
    </source>
</reference>
<proteinExistence type="predicted"/>
<dbReference type="AlphaFoldDB" id="A0A0P0UYP1"/>
<evidence type="ECO:0000313" key="2">
    <source>
        <dbReference type="Proteomes" id="UP000059680"/>
    </source>
</evidence>
<reference evidence="1 2" key="2">
    <citation type="journal article" date="2013" name="Plant Cell Physiol.">
        <title>Rice Annotation Project Database (RAP-DB): an integrative and interactive database for rice genomics.</title>
        <authorList>
            <person name="Sakai H."/>
            <person name="Lee S.S."/>
            <person name="Tanaka T."/>
            <person name="Numa H."/>
            <person name="Kim J."/>
            <person name="Kawahara Y."/>
            <person name="Wakimoto H."/>
            <person name="Yang C.C."/>
            <person name="Iwamoto M."/>
            <person name="Abe T."/>
            <person name="Yamada Y."/>
            <person name="Muto A."/>
            <person name="Inokuchi H."/>
            <person name="Ikemura T."/>
            <person name="Matsumoto T."/>
            <person name="Sasaki T."/>
            <person name="Itoh T."/>
        </authorList>
    </citation>
    <scope>NUCLEOTIDE SEQUENCE [LARGE SCALE GENOMIC DNA]</scope>
    <source>
        <strain evidence="2">cv. Nipponbare</strain>
    </source>
</reference>
<organism evidence="1 2">
    <name type="scientific">Oryza sativa subsp. japonica</name>
    <name type="common">Rice</name>
    <dbReference type="NCBI Taxonomy" id="39947"/>
    <lineage>
        <taxon>Eukaryota</taxon>
        <taxon>Viridiplantae</taxon>
        <taxon>Streptophyta</taxon>
        <taxon>Embryophyta</taxon>
        <taxon>Tracheophyta</taxon>
        <taxon>Spermatophyta</taxon>
        <taxon>Magnoliopsida</taxon>
        <taxon>Liliopsida</taxon>
        <taxon>Poales</taxon>
        <taxon>Poaceae</taxon>
        <taxon>BOP clade</taxon>
        <taxon>Oryzoideae</taxon>
        <taxon>Oryzeae</taxon>
        <taxon>Oryzinae</taxon>
        <taxon>Oryza</taxon>
        <taxon>Oryza sativa</taxon>
    </lineage>
</organism>
<gene>
    <name evidence="1" type="ordered locus">Os01g0148075</name>
    <name evidence="1" type="ORF">OSNPB_010148075</name>
</gene>
<dbReference type="EMBL" id="AP014957">
    <property type="protein sequence ID" value="BAS70392.1"/>
    <property type="molecule type" value="Genomic_DNA"/>
</dbReference>
<keyword evidence="2" id="KW-1185">Reference proteome</keyword>
<reference evidence="2" key="1">
    <citation type="journal article" date="2005" name="Nature">
        <title>The map-based sequence of the rice genome.</title>
        <authorList>
            <consortium name="International rice genome sequencing project (IRGSP)"/>
            <person name="Matsumoto T."/>
            <person name="Wu J."/>
            <person name="Kanamori H."/>
            <person name="Katayose Y."/>
            <person name="Fujisawa M."/>
            <person name="Namiki N."/>
            <person name="Mizuno H."/>
            <person name="Yamamoto K."/>
            <person name="Antonio B.A."/>
            <person name="Baba T."/>
            <person name="Sakata K."/>
            <person name="Nagamura Y."/>
            <person name="Aoki H."/>
            <person name="Arikawa K."/>
            <person name="Arita K."/>
            <person name="Bito T."/>
            <person name="Chiden Y."/>
            <person name="Fujitsuka N."/>
            <person name="Fukunaka R."/>
            <person name="Hamada M."/>
            <person name="Harada C."/>
            <person name="Hayashi A."/>
            <person name="Hijishita S."/>
            <person name="Honda M."/>
            <person name="Hosokawa S."/>
            <person name="Ichikawa Y."/>
            <person name="Idonuma A."/>
            <person name="Iijima M."/>
            <person name="Ikeda M."/>
            <person name="Ikeno M."/>
            <person name="Ito K."/>
            <person name="Ito S."/>
            <person name="Ito T."/>
            <person name="Ito Y."/>
            <person name="Ito Y."/>
            <person name="Iwabuchi A."/>
            <person name="Kamiya K."/>
            <person name="Karasawa W."/>
            <person name="Kurita K."/>
            <person name="Katagiri S."/>
            <person name="Kikuta A."/>
            <person name="Kobayashi H."/>
            <person name="Kobayashi N."/>
            <person name="Machita K."/>
            <person name="Maehara T."/>
            <person name="Masukawa M."/>
            <person name="Mizubayashi T."/>
            <person name="Mukai Y."/>
            <person name="Nagasaki H."/>
            <person name="Nagata Y."/>
            <person name="Naito S."/>
            <person name="Nakashima M."/>
            <person name="Nakama Y."/>
            <person name="Nakamichi Y."/>
            <person name="Nakamura M."/>
            <person name="Meguro A."/>
            <person name="Negishi M."/>
            <person name="Ohta I."/>
            <person name="Ohta T."/>
            <person name="Okamoto M."/>
            <person name="Ono N."/>
            <person name="Saji S."/>
            <person name="Sakaguchi M."/>
            <person name="Sakai K."/>
            <person name="Shibata M."/>
            <person name="Shimokawa T."/>
            <person name="Song J."/>
            <person name="Takazaki Y."/>
            <person name="Terasawa K."/>
            <person name="Tsugane M."/>
            <person name="Tsuji K."/>
            <person name="Ueda S."/>
            <person name="Waki K."/>
            <person name="Yamagata H."/>
            <person name="Yamamoto M."/>
            <person name="Yamamoto S."/>
            <person name="Yamane H."/>
            <person name="Yoshiki S."/>
            <person name="Yoshihara R."/>
            <person name="Yukawa K."/>
            <person name="Zhong H."/>
            <person name="Yano M."/>
            <person name="Yuan Q."/>
            <person name="Ouyang S."/>
            <person name="Liu J."/>
            <person name="Jones K.M."/>
            <person name="Gansberger K."/>
            <person name="Moffat K."/>
            <person name="Hill J."/>
            <person name="Bera J."/>
            <person name="Fadrosh D."/>
            <person name="Jin S."/>
            <person name="Johri S."/>
            <person name="Kim M."/>
            <person name="Overton L."/>
            <person name="Reardon M."/>
            <person name="Tsitrin T."/>
            <person name="Vuong H."/>
            <person name="Weaver B."/>
            <person name="Ciecko A."/>
            <person name="Tallon L."/>
            <person name="Jackson J."/>
            <person name="Pai G."/>
            <person name="Aken S.V."/>
            <person name="Utterback T."/>
            <person name="Reidmuller S."/>
            <person name="Feldblyum T."/>
            <person name="Hsiao J."/>
            <person name="Zismann V."/>
            <person name="Iobst S."/>
            <person name="de Vazeille A.R."/>
            <person name="Buell C.R."/>
            <person name="Ying K."/>
            <person name="Li Y."/>
            <person name="Lu T."/>
            <person name="Huang Y."/>
            <person name="Zhao Q."/>
            <person name="Feng Q."/>
            <person name="Zhang L."/>
            <person name="Zhu J."/>
            <person name="Weng Q."/>
            <person name="Mu J."/>
            <person name="Lu Y."/>
            <person name="Fan D."/>
            <person name="Liu Y."/>
            <person name="Guan J."/>
            <person name="Zhang Y."/>
            <person name="Yu S."/>
            <person name="Liu X."/>
            <person name="Zhang Y."/>
            <person name="Hong G."/>
            <person name="Han B."/>
            <person name="Choisne N."/>
            <person name="Demange N."/>
            <person name="Orjeda G."/>
            <person name="Samain S."/>
            <person name="Cattolico L."/>
            <person name="Pelletier E."/>
            <person name="Couloux A."/>
            <person name="Segurens B."/>
            <person name="Wincker P."/>
            <person name="D'Hont A."/>
            <person name="Scarpelli C."/>
            <person name="Weissenbach J."/>
            <person name="Salanoubat M."/>
            <person name="Quetier F."/>
            <person name="Yu Y."/>
            <person name="Kim H.R."/>
            <person name="Rambo T."/>
            <person name="Currie J."/>
            <person name="Collura K."/>
            <person name="Luo M."/>
            <person name="Yang T."/>
            <person name="Ammiraju J.S.S."/>
            <person name="Engler F."/>
            <person name="Soderlund C."/>
            <person name="Wing R.A."/>
            <person name="Palmer L.E."/>
            <person name="de la Bastide M."/>
            <person name="Spiegel L."/>
            <person name="Nascimento L."/>
            <person name="Zutavern T."/>
            <person name="O'Shaughnessy A."/>
            <person name="Dike S."/>
            <person name="Dedhia N."/>
            <person name="Preston R."/>
            <person name="Balija V."/>
            <person name="McCombie W.R."/>
            <person name="Chow T."/>
            <person name="Chen H."/>
            <person name="Chung M."/>
            <person name="Chen C."/>
            <person name="Shaw J."/>
            <person name="Wu H."/>
            <person name="Hsiao K."/>
            <person name="Chao Y."/>
            <person name="Chu M."/>
            <person name="Cheng C."/>
            <person name="Hour A."/>
            <person name="Lee P."/>
            <person name="Lin S."/>
            <person name="Lin Y."/>
            <person name="Liou J."/>
            <person name="Liu S."/>
            <person name="Hsing Y."/>
            <person name="Raghuvanshi S."/>
            <person name="Mohanty A."/>
            <person name="Bharti A.K."/>
            <person name="Gaur A."/>
            <person name="Gupta V."/>
            <person name="Kumar D."/>
            <person name="Ravi V."/>
            <person name="Vij S."/>
            <person name="Kapur A."/>
            <person name="Khurana P."/>
            <person name="Khurana P."/>
            <person name="Khurana J.P."/>
            <person name="Tyagi A.K."/>
            <person name="Gaikwad K."/>
            <person name="Singh A."/>
            <person name="Dalal V."/>
            <person name="Srivastava S."/>
            <person name="Dixit A."/>
            <person name="Pal A.K."/>
            <person name="Ghazi I.A."/>
            <person name="Yadav M."/>
            <person name="Pandit A."/>
            <person name="Bhargava A."/>
            <person name="Sureshbabu K."/>
            <person name="Batra K."/>
            <person name="Sharma T.R."/>
            <person name="Mohapatra T."/>
            <person name="Singh N.K."/>
            <person name="Messing J."/>
            <person name="Nelson A.B."/>
            <person name="Fuks G."/>
            <person name="Kavchok S."/>
            <person name="Keizer G."/>
            <person name="Linton E."/>
            <person name="Llaca V."/>
            <person name="Song R."/>
            <person name="Tanyolac B."/>
            <person name="Young S."/>
            <person name="Ho-Il K."/>
            <person name="Hahn J.H."/>
            <person name="Sangsakoo G."/>
            <person name="Vanavichit A."/>
            <person name="de Mattos Luiz.A.T."/>
            <person name="Zimmer P.D."/>
            <person name="Malone G."/>
            <person name="Dellagostin O."/>
            <person name="de Oliveira A.C."/>
            <person name="Bevan M."/>
            <person name="Bancroft I."/>
            <person name="Minx P."/>
            <person name="Cordum H."/>
            <person name="Wilson R."/>
            <person name="Cheng Z."/>
            <person name="Jin W."/>
            <person name="Jiang J."/>
            <person name="Leong S.A."/>
            <person name="Iwama H."/>
            <person name="Gojobori T."/>
            <person name="Itoh T."/>
            <person name="Niimura Y."/>
            <person name="Fujii Y."/>
            <person name="Habara T."/>
            <person name="Sakai H."/>
            <person name="Sato Y."/>
            <person name="Wilson G."/>
            <person name="Kumar K."/>
            <person name="McCouch S."/>
            <person name="Juretic N."/>
            <person name="Hoen D."/>
            <person name="Wright S."/>
            <person name="Bruskiewich R."/>
            <person name="Bureau T."/>
            <person name="Miyao A."/>
            <person name="Hirochika H."/>
            <person name="Nishikawa T."/>
            <person name="Kadowaki K."/>
            <person name="Sugiura M."/>
            <person name="Burr B."/>
            <person name="Sasaki T."/>
        </authorList>
    </citation>
    <scope>NUCLEOTIDE SEQUENCE [LARGE SCALE GENOMIC DNA]</scope>
    <source>
        <strain evidence="2">cv. Nipponbare</strain>
    </source>
</reference>
<protein>
    <submittedName>
        <fullName evidence="1">Os01g0148075 protein</fullName>
    </submittedName>
</protein>
<sequence>MTTPISQSAATMMLDTKDCHYAAAPSPSAGRHGAAVCRSASAIHRPSWCRHMPQCLRHPPAIVVPPSETGSLLAAGCHSSATRHSRTACAA</sequence>
<dbReference type="Proteomes" id="UP000059680">
    <property type="component" value="Chromosome 1"/>
</dbReference>
<accession>A0A0P0UYP1</accession>
<dbReference type="InParanoid" id="A0A0P0UYP1"/>
<evidence type="ECO:0000313" key="1">
    <source>
        <dbReference type="EMBL" id="BAS70392.1"/>
    </source>
</evidence>